<evidence type="ECO:0000313" key="2">
    <source>
        <dbReference type="Proteomes" id="UP000237105"/>
    </source>
</evidence>
<name>A0A2P5BB61_PARAD</name>
<dbReference type="EMBL" id="JXTB01000320">
    <property type="protein sequence ID" value="PON46001.1"/>
    <property type="molecule type" value="Genomic_DNA"/>
</dbReference>
<proteinExistence type="predicted"/>
<accession>A0A2P5BB61</accession>
<feature type="non-terminal residue" evidence="1">
    <location>
        <position position="1"/>
    </location>
</feature>
<organism evidence="1 2">
    <name type="scientific">Parasponia andersonii</name>
    <name type="common">Sponia andersonii</name>
    <dbReference type="NCBI Taxonomy" id="3476"/>
    <lineage>
        <taxon>Eukaryota</taxon>
        <taxon>Viridiplantae</taxon>
        <taxon>Streptophyta</taxon>
        <taxon>Embryophyta</taxon>
        <taxon>Tracheophyta</taxon>
        <taxon>Spermatophyta</taxon>
        <taxon>Magnoliopsida</taxon>
        <taxon>eudicotyledons</taxon>
        <taxon>Gunneridae</taxon>
        <taxon>Pentapetalae</taxon>
        <taxon>rosids</taxon>
        <taxon>fabids</taxon>
        <taxon>Rosales</taxon>
        <taxon>Cannabaceae</taxon>
        <taxon>Parasponia</taxon>
    </lineage>
</organism>
<gene>
    <name evidence="1" type="ORF">PanWU01x14_255090</name>
</gene>
<reference evidence="2" key="1">
    <citation type="submission" date="2016-06" db="EMBL/GenBank/DDBJ databases">
        <title>Parallel loss of symbiosis genes in relatives of nitrogen-fixing non-legume Parasponia.</title>
        <authorList>
            <person name="Van Velzen R."/>
            <person name="Holmer R."/>
            <person name="Bu F."/>
            <person name="Rutten L."/>
            <person name="Van Zeijl A."/>
            <person name="Liu W."/>
            <person name="Santuari L."/>
            <person name="Cao Q."/>
            <person name="Sharma T."/>
            <person name="Shen D."/>
            <person name="Roswanjaya Y."/>
            <person name="Wardhani T."/>
            <person name="Kalhor M.S."/>
            <person name="Jansen J."/>
            <person name="Van den Hoogen J."/>
            <person name="Gungor B."/>
            <person name="Hartog M."/>
            <person name="Hontelez J."/>
            <person name="Verver J."/>
            <person name="Yang W.-C."/>
            <person name="Schijlen E."/>
            <person name="Repin R."/>
            <person name="Schilthuizen M."/>
            <person name="Schranz E."/>
            <person name="Heidstra R."/>
            <person name="Miyata K."/>
            <person name="Fedorova E."/>
            <person name="Kohlen W."/>
            <person name="Bisseling T."/>
            <person name="Smit S."/>
            <person name="Geurts R."/>
        </authorList>
    </citation>
    <scope>NUCLEOTIDE SEQUENCE [LARGE SCALE GENOMIC DNA]</scope>
    <source>
        <strain evidence="2">cv. WU1-14</strain>
    </source>
</reference>
<comment type="caution">
    <text evidence="1">The sequence shown here is derived from an EMBL/GenBank/DDBJ whole genome shotgun (WGS) entry which is preliminary data.</text>
</comment>
<keyword evidence="2" id="KW-1185">Reference proteome</keyword>
<dbReference type="AlphaFoldDB" id="A0A2P5BB61"/>
<evidence type="ECO:0000313" key="1">
    <source>
        <dbReference type="EMBL" id="PON46001.1"/>
    </source>
</evidence>
<dbReference type="Proteomes" id="UP000237105">
    <property type="component" value="Unassembled WGS sequence"/>
</dbReference>
<protein>
    <submittedName>
        <fullName evidence="1">Uncharacterized protein</fullName>
    </submittedName>
</protein>
<sequence>PYYKPSSASFQTSFVNFNSESLGNNFSGGFNFSGGLNFPGGRHFNNSYNGFDCGSSGRL</sequence>